<organism evidence="1 2">
    <name type="scientific">Tetrahymena thermophila (strain SB210)</name>
    <dbReference type="NCBI Taxonomy" id="312017"/>
    <lineage>
        <taxon>Eukaryota</taxon>
        <taxon>Sar</taxon>
        <taxon>Alveolata</taxon>
        <taxon>Ciliophora</taxon>
        <taxon>Intramacronucleata</taxon>
        <taxon>Oligohymenophorea</taxon>
        <taxon>Hymenostomatida</taxon>
        <taxon>Tetrahymenina</taxon>
        <taxon>Tetrahymenidae</taxon>
        <taxon>Tetrahymena</taxon>
    </lineage>
</organism>
<dbReference type="EMBL" id="GG662863">
    <property type="protein sequence ID" value="EWS76722.1"/>
    <property type="molecule type" value="Genomic_DNA"/>
</dbReference>
<dbReference type="InParanoid" id="W7XFS3"/>
<dbReference type="GeneID" id="24440983"/>
<name>W7XFS3_TETTS</name>
<dbReference type="Proteomes" id="UP000009168">
    <property type="component" value="Unassembled WGS sequence"/>
</dbReference>
<dbReference type="AlphaFoldDB" id="W7XFS3"/>
<keyword evidence="2" id="KW-1185">Reference proteome</keyword>
<evidence type="ECO:0000313" key="2">
    <source>
        <dbReference type="Proteomes" id="UP000009168"/>
    </source>
</evidence>
<evidence type="ECO:0000313" key="1">
    <source>
        <dbReference type="EMBL" id="EWS76722.1"/>
    </source>
</evidence>
<proteinExistence type="predicted"/>
<protein>
    <submittedName>
        <fullName evidence="1">Uncharacterized protein</fullName>
    </submittedName>
</protein>
<reference evidence="2" key="1">
    <citation type="journal article" date="2006" name="PLoS Biol.">
        <title>Macronuclear genome sequence of the ciliate Tetrahymena thermophila, a model eukaryote.</title>
        <authorList>
            <person name="Eisen J.A."/>
            <person name="Coyne R.S."/>
            <person name="Wu M."/>
            <person name="Wu D."/>
            <person name="Thiagarajan M."/>
            <person name="Wortman J.R."/>
            <person name="Badger J.H."/>
            <person name="Ren Q."/>
            <person name="Amedeo P."/>
            <person name="Jones K.M."/>
            <person name="Tallon L.J."/>
            <person name="Delcher A.L."/>
            <person name="Salzberg S.L."/>
            <person name="Silva J.C."/>
            <person name="Haas B.J."/>
            <person name="Majoros W.H."/>
            <person name="Farzad M."/>
            <person name="Carlton J.M."/>
            <person name="Smith R.K. Jr."/>
            <person name="Garg J."/>
            <person name="Pearlman R.E."/>
            <person name="Karrer K.M."/>
            <person name="Sun L."/>
            <person name="Manning G."/>
            <person name="Elde N.C."/>
            <person name="Turkewitz A.P."/>
            <person name="Asai D.J."/>
            <person name="Wilkes D.E."/>
            <person name="Wang Y."/>
            <person name="Cai H."/>
            <person name="Collins K."/>
            <person name="Stewart B.A."/>
            <person name="Lee S.R."/>
            <person name="Wilamowska K."/>
            <person name="Weinberg Z."/>
            <person name="Ruzzo W.L."/>
            <person name="Wloga D."/>
            <person name="Gaertig J."/>
            <person name="Frankel J."/>
            <person name="Tsao C.-C."/>
            <person name="Gorovsky M.A."/>
            <person name="Keeling P.J."/>
            <person name="Waller R.F."/>
            <person name="Patron N.J."/>
            <person name="Cherry J.M."/>
            <person name="Stover N.A."/>
            <person name="Krieger C.J."/>
            <person name="del Toro C."/>
            <person name="Ryder H.F."/>
            <person name="Williamson S.C."/>
            <person name="Barbeau R.A."/>
            <person name="Hamilton E.P."/>
            <person name="Orias E."/>
        </authorList>
    </citation>
    <scope>NUCLEOTIDE SEQUENCE [LARGE SCALE GENOMIC DNA]</scope>
    <source>
        <strain evidence="2">SB210</strain>
    </source>
</reference>
<gene>
    <name evidence="1" type="ORF">TTHERM_000874749</name>
</gene>
<dbReference type="KEGG" id="tet:TTHERM_000874749"/>
<dbReference type="RefSeq" id="XP_012650754.1">
    <property type="nucleotide sequence ID" value="XM_012795300.1"/>
</dbReference>
<sequence>MNNVFDFFLNQVLLNIKIKPVICFLQPNLSIQANSLSSVNKFLGSKQLIKFQRQLNYFQPQITRKTLEFKSNYQQPSSFIKILQRNKKPKCQKFTVLTNQHQSIKLLQTHFLSQFFLKICYQVLYHFQRNRGQYFKQNLLKFYQQLISSNSIDKLINQLPLFQIKSFSSFSQNRKQVSYFSQYTQIQHMLARSKSLTMLRANTFFSICTN</sequence>
<accession>W7XFS3</accession>